<accession>A0A377KG83</accession>
<dbReference type="GO" id="GO:0047465">
    <property type="term" value="F:N-acylglucosamine-6-phosphate 2-epimerase activity"/>
    <property type="evidence" value="ECO:0007669"/>
    <property type="project" value="UniProtKB-EC"/>
</dbReference>
<evidence type="ECO:0000256" key="1">
    <source>
        <dbReference type="ARBA" id="ARBA00000056"/>
    </source>
</evidence>
<dbReference type="NCBIfam" id="NF002231">
    <property type="entry name" value="PRK01130.1"/>
    <property type="match status" value="1"/>
</dbReference>
<dbReference type="EMBL" id="UGIF01000002">
    <property type="protein sequence ID" value="STP28198.1"/>
    <property type="molecule type" value="Genomic_DNA"/>
</dbReference>
<evidence type="ECO:0000256" key="7">
    <source>
        <dbReference type="HAMAP-Rule" id="MF_01235"/>
    </source>
</evidence>
<proteinExistence type="inferred from homology"/>
<dbReference type="EC" id="5.1.3.9" evidence="7"/>
<dbReference type="Proteomes" id="UP000254070">
    <property type="component" value="Unassembled WGS sequence"/>
</dbReference>
<name>A0A377KG83_9ENTE</name>
<dbReference type="UniPathway" id="UPA00629">
    <property type="reaction ID" value="UER00682"/>
</dbReference>
<dbReference type="GO" id="GO:0005975">
    <property type="term" value="P:carbohydrate metabolic process"/>
    <property type="evidence" value="ECO:0007669"/>
    <property type="project" value="UniProtKB-UniRule"/>
</dbReference>
<dbReference type="Pfam" id="PF04131">
    <property type="entry name" value="NanE"/>
    <property type="match status" value="1"/>
</dbReference>
<dbReference type="SUPFAM" id="SSF51366">
    <property type="entry name" value="Ribulose-phoshate binding barrel"/>
    <property type="match status" value="1"/>
</dbReference>
<dbReference type="InterPro" id="IPR011060">
    <property type="entry name" value="RibuloseP-bd_barrel"/>
</dbReference>
<dbReference type="AlphaFoldDB" id="A0A377KG83"/>
<evidence type="ECO:0000313" key="8">
    <source>
        <dbReference type="EMBL" id="STP28198.1"/>
    </source>
</evidence>
<evidence type="ECO:0000313" key="9">
    <source>
        <dbReference type="Proteomes" id="UP000254070"/>
    </source>
</evidence>
<reference evidence="8 9" key="1">
    <citation type="submission" date="2018-06" db="EMBL/GenBank/DDBJ databases">
        <authorList>
            <consortium name="Pathogen Informatics"/>
            <person name="Doyle S."/>
        </authorList>
    </citation>
    <scope>NUCLEOTIDE SEQUENCE [LARGE SCALE GENOMIC DNA]</scope>
    <source>
        <strain evidence="8 9">NCTC8129</strain>
    </source>
</reference>
<evidence type="ECO:0000256" key="3">
    <source>
        <dbReference type="ARBA" id="ARBA00005081"/>
    </source>
</evidence>
<protein>
    <recommendedName>
        <fullName evidence="7">Putative N-acetylmannosamine-6-phosphate 2-epimerase</fullName>
        <ecNumber evidence="7">5.1.3.9</ecNumber>
    </recommendedName>
    <alternativeName>
        <fullName evidence="7">ManNAc-6-P epimerase</fullName>
    </alternativeName>
</protein>
<dbReference type="GO" id="GO:0019262">
    <property type="term" value="P:N-acetylneuraminate catabolic process"/>
    <property type="evidence" value="ECO:0007669"/>
    <property type="project" value="UniProtKB-UniRule"/>
</dbReference>
<gene>
    <name evidence="8" type="primary">nanE_1</name>
    <name evidence="7" type="synonym">nanE</name>
    <name evidence="8" type="ORF">NCTC8129_00315</name>
</gene>
<evidence type="ECO:0000256" key="6">
    <source>
        <dbReference type="ARBA" id="ARBA00023277"/>
    </source>
</evidence>
<keyword evidence="6 7" id="KW-0119">Carbohydrate metabolism</keyword>
<comment type="similarity">
    <text evidence="4 7">Belongs to the NanE family.</text>
</comment>
<sequence length="270" mass="29659">MRESSVNKYFLQWNCLHFIFYGVVLHHKINYKWNLIPEGRKMNEVLAKIKGGVVVSCQALEDEPLHSPFIMGRMALAAQIGGAVGIRTNSVVDIDEIKQTVQLPVIGIIKRDYPDSAVYITATKKEVSELLATDAEIIALDGTKQVRPQQENVTDLVKQIHEAGRLAMADCSTLEEAIVAEKNGFDIVSTTLAGYTPYSHKTESPDFALLKKIVANVTVPVIMEGHTNEPAQVTEAFRLGAFAVVVGSIITRPQLITQRYVAAAQKGTQA</sequence>
<comment type="pathway">
    <text evidence="3 7">Amino-sugar metabolism; N-acetylneuraminate degradation; D-fructose 6-phosphate from N-acetylneuraminate: step 3/5.</text>
</comment>
<dbReference type="InterPro" id="IPR007260">
    <property type="entry name" value="NanE"/>
</dbReference>
<comment type="function">
    <text evidence="2 7">Converts N-acetylmannosamine-6-phosphate (ManNAc-6-P) to N-acetylglucosamine-6-phosphate (GlcNAc-6-P).</text>
</comment>
<dbReference type="Gene3D" id="3.20.20.70">
    <property type="entry name" value="Aldolase class I"/>
    <property type="match status" value="1"/>
</dbReference>
<evidence type="ECO:0000256" key="5">
    <source>
        <dbReference type="ARBA" id="ARBA00023235"/>
    </source>
</evidence>
<organism evidence="8 9">
    <name type="scientific">Enterococcus durans</name>
    <dbReference type="NCBI Taxonomy" id="53345"/>
    <lineage>
        <taxon>Bacteria</taxon>
        <taxon>Bacillati</taxon>
        <taxon>Bacillota</taxon>
        <taxon>Bacilli</taxon>
        <taxon>Lactobacillales</taxon>
        <taxon>Enterococcaceae</taxon>
        <taxon>Enterococcus</taxon>
    </lineage>
</organism>
<dbReference type="HAMAP" id="MF_01235">
    <property type="entry name" value="ManNAc6P_epimer"/>
    <property type="match status" value="1"/>
</dbReference>
<dbReference type="FunFam" id="3.20.20.70:FF:000035">
    <property type="entry name" value="Putative N-acetylmannosamine-6-phosphate 2-epimerase"/>
    <property type="match status" value="1"/>
</dbReference>
<evidence type="ECO:0000256" key="4">
    <source>
        <dbReference type="ARBA" id="ARBA00007439"/>
    </source>
</evidence>
<comment type="catalytic activity">
    <reaction evidence="1 7">
        <text>an N-acyl-D-glucosamine 6-phosphate = an N-acyl-D-mannosamine 6-phosphate</text>
        <dbReference type="Rhea" id="RHEA:23932"/>
        <dbReference type="ChEBI" id="CHEBI:57599"/>
        <dbReference type="ChEBI" id="CHEBI:57666"/>
        <dbReference type="EC" id="5.1.3.9"/>
    </reaction>
</comment>
<dbReference type="GO" id="GO:0005829">
    <property type="term" value="C:cytosol"/>
    <property type="evidence" value="ECO:0007669"/>
    <property type="project" value="TreeGrafter"/>
</dbReference>
<evidence type="ECO:0000256" key="2">
    <source>
        <dbReference type="ARBA" id="ARBA00002147"/>
    </source>
</evidence>
<dbReference type="InterPro" id="IPR013785">
    <property type="entry name" value="Aldolase_TIM"/>
</dbReference>
<keyword evidence="5 7" id="KW-0413">Isomerase</keyword>
<dbReference type="CDD" id="cd04729">
    <property type="entry name" value="NanE"/>
    <property type="match status" value="1"/>
</dbReference>
<dbReference type="GO" id="GO:0006053">
    <property type="term" value="P:N-acetylmannosamine catabolic process"/>
    <property type="evidence" value="ECO:0007669"/>
    <property type="project" value="TreeGrafter"/>
</dbReference>
<dbReference type="PANTHER" id="PTHR36204:SF1">
    <property type="entry name" value="N-ACETYLMANNOSAMINE-6-PHOSPHATE 2-EPIMERASE-RELATED"/>
    <property type="match status" value="1"/>
</dbReference>
<dbReference type="PANTHER" id="PTHR36204">
    <property type="entry name" value="N-ACETYLMANNOSAMINE-6-PHOSPHATE 2-EPIMERASE-RELATED"/>
    <property type="match status" value="1"/>
</dbReference>